<comment type="caution">
    <text evidence="1">The sequence shown here is derived from an EMBL/GenBank/DDBJ whole genome shotgun (WGS) entry which is preliminary data.</text>
</comment>
<sequence length="128" mass="14260">MMLSPKPSRLELDQRNVVYGYVLAPIPDELEIAALHMEIVHFCASAGYRLEHVFTDREVPDDVVVRPGFAALLEALELPASHAVVVPHVDHISTDNRARAELYRQIRRTASVVIDVHDEPDDVKADGA</sequence>
<evidence type="ECO:0000313" key="2">
    <source>
        <dbReference type="Proteomes" id="UP000316639"/>
    </source>
</evidence>
<evidence type="ECO:0000313" key="1">
    <source>
        <dbReference type="EMBL" id="TWP45816.1"/>
    </source>
</evidence>
<name>A0A563EHG6_9PSEU</name>
<dbReference type="OrthoDB" id="3695289at2"/>
<dbReference type="EMBL" id="VOBR01000038">
    <property type="protein sequence ID" value="TWP45816.1"/>
    <property type="molecule type" value="Genomic_DNA"/>
</dbReference>
<proteinExistence type="predicted"/>
<gene>
    <name evidence="1" type="ORF">FKR81_38245</name>
</gene>
<reference evidence="1 2" key="1">
    <citation type="submission" date="2019-07" db="EMBL/GenBank/DDBJ databases">
        <title>Lentzea xizangensis sp. nov., isolated from Qinghai-Tibetan Plateau Soils.</title>
        <authorList>
            <person name="Huang J."/>
        </authorList>
    </citation>
    <scope>NUCLEOTIDE SEQUENCE [LARGE SCALE GENOMIC DNA]</scope>
    <source>
        <strain evidence="1 2">FXJ1.1311</strain>
    </source>
</reference>
<dbReference type="GO" id="GO:0003677">
    <property type="term" value="F:DNA binding"/>
    <property type="evidence" value="ECO:0007669"/>
    <property type="project" value="InterPro"/>
</dbReference>
<organism evidence="1 2">
    <name type="scientific">Lentzea tibetensis</name>
    <dbReference type="NCBI Taxonomy" id="2591470"/>
    <lineage>
        <taxon>Bacteria</taxon>
        <taxon>Bacillati</taxon>
        <taxon>Actinomycetota</taxon>
        <taxon>Actinomycetes</taxon>
        <taxon>Pseudonocardiales</taxon>
        <taxon>Pseudonocardiaceae</taxon>
        <taxon>Lentzea</taxon>
    </lineage>
</organism>
<dbReference type="RefSeq" id="WP_146359397.1">
    <property type="nucleotide sequence ID" value="NZ_VOBR01000038.1"/>
</dbReference>
<keyword evidence="2" id="KW-1185">Reference proteome</keyword>
<dbReference type="AlphaFoldDB" id="A0A563EHG6"/>
<dbReference type="InterPro" id="IPR036162">
    <property type="entry name" value="Resolvase-like_N_sf"/>
</dbReference>
<accession>A0A563EHG6</accession>
<dbReference type="GO" id="GO:0000150">
    <property type="term" value="F:DNA strand exchange activity"/>
    <property type="evidence" value="ECO:0007669"/>
    <property type="project" value="InterPro"/>
</dbReference>
<dbReference type="SUPFAM" id="SSF53041">
    <property type="entry name" value="Resolvase-like"/>
    <property type="match status" value="1"/>
</dbReference>
<dbReference type="Proteomes" id="UP000316639">
    <property type="component" value="Unassembled WGS sequence"/>
</dbReference>
<protein>
    <submittedName>
        <fullName evidence="1">Uncharacterized protein</fullName>
    </submittedName>
</protein>
<dbReference type="Gene3D" id="3.40.50.1390">
    <property type="entry name" value="Resolvase, N-terminal catalytic domain"/>
    <property type="match status" value="1"/>
</dbReference>